<protein>
    <submittedName>
        <fullName evidence="1">RNA-directed DNA polymerase from mobile element jockey</fullName>
    </submittedName>
</protein>
<dbReference type="EMBL" id="BGZK01000156">
    <property type="protein sequence ID" value="GBP24041.1"/>
    <property type="molecule type" value="Genomic_DNA"/>
</dbReference>
<dbReference type="Gene3D" id="3.60.10.10">
    <property type="entry name" value="Endonuclease/exonuclease/phosphatase"/>
    <property type="match status" value="1"/>
</dbReference>
<gene>
    <name evidence="1" type="primary">pol</name>
    <name evidence="1" type="ORF">EVAR_10142_1</name>
</gene>
<accession>A0A4C1UC72</accession>
<keyword evidence="1" id="KW-0695">RNA-directed DNA polymerase</keyword>
<dbReference type="AlphaFoldDB" id="A0A4C1UC72"/>
<dbReference type="OrthoDB" id="412981at2759"/>
<dbReference type="GO" id="GO:0003964">
    <property type="term" value="F:RNA-directed DNA polymerase activity"/>
    <property type="evidence" value="ECO:0007669"/>
    <property type="project" value="UniProtKB-KW"/>
</dbReference>
<dbReference type="SUPFAM" id="SSF56219">
    <property type="entry name" value="DNase I-like"/>
    <property type="match status" value="1"/>
</dbReference>
<dbReference type="Proteomes" id="UP000299102">
    <property type="component" value="Unassembled WGS sequence"/>
</dbReference>
<dbReference type="InterPro" id="IPR036691">
    <property type="entry name" value="Endo/exonu/phosph_ase_sf"/>
</dbReference>
<evidence type="ECO:0000313" key="2">
    <source>
        <dbReference type="Proteomes" id="UP000299102"/>
    </source>
</evidence>
<comment type="caution">
    <text evidence="1">The sequence shown here is derived from an EMBL/GenBank/DDBJ whole genome shotgun (WGS) entry which is preliminary data.</text>
</comment>
<keyword evidence="1" id="KW-0548">Nucleotidyltransferase</keyword>
<keyword evidence="2" id="KW-1185">Reference proteome</keyword>
<proteinExistence type="predicted"/>
<organism evidence="1 2">
    <name type="scientific">Eumeta variegata</name>
    <name type="common">Bagworm moth</name>
    <name type="synonym">Eumeta japonica</name>
    <dbReference type="NCBI Taxonomy" id="151549"/>
    <lineage>
        <taxon>Eukaryota</taxon>
        <taxon>Metazoa</taxon>
        <taxon>Ecdysozoa</taxon>
        <taxon>Arthropoda</taxon>
        <taxon>Hexapoda</taxon>
        <taxon>Insecta</taxon>
        <taxon>Pterygota</taxon>
        <taxon>Neoptera</taxon>
        <taxon>Endopterygota</taxon>
        <taxon>Lepidoptera</taxon>
        <taxon>Glossata</taxon>
        <taxon>Ditrysia</taxon>
        <taxon>Tineoidea</taxon>
        <taxon>Psychidae</taxon>
        <taxon>Oiketicinae</taxon>
        <taxon>Eumeta</taxon>
    </lineage>
</organism>
<name>A0A4C1UC72_EUMVA</name>
<keyword evidence="1" id="KW-0808">Transferase</keyword>
<sequence length="317" mass="35650">MENTDFFSKSQTLAALAAHAAGSRLDLRFGLGATALETLFKWDAVDVLTNVASQIRQRPLWYLIEEGEREDGGSRVKEGESVTGTLTHWVQTNSESCCHTSVSCESVVFYRMGLSTFVLQLGFPGERLIRGREQRLSLRYDRESVYRAYVALMRLRVIYWNAGGISGKTQDLRTLVQSQDIHVVLLGDTKLRPRQELRLPNFFVYRRDEVSPRGIAFRGTAVLLRRDIVHGGLEQPDFTNTRSIGVRVGAAGADLRLFAAYRPRLPFLFLRRPRSSMTAPRLSWRVTSTPTLPGARESSRRPVDDCCSILSSMGMSS</sequence>
<evidence type="ECO:0000313" key="1">
    <source>
        <dbReference type="EMBL" id="GBP24041.1"/>
    </source>
</evidence>
<reference evidence="1 2" key="1">
    <citation type="journal article" date="2019" name="Commun. Biol.">
        <title>The bagworm genome reveals a unique fibroin gene that provides high tensile strength.</title>
        <authorList>
            <person name="Kono N."/>
            <person name="Nakamura H."/>
            <person name="Ohtoshi R."/>
            <person name="Tomita M."/>
            <person name="Numata K."/>
            <person name="Arakawa K."/>
        </authorList>
    </citation>
    <scope>NUCLEOTIDE SEQUENCE [LARGE SCALE GENOMIC DNA]</scope>
</reference>